<organism evidence="1 2">
    <name type="scientific">Paracraurococcus lichenis</name>
    <dbReference type="NCBI Taxonomy" id="3064888"/>
    <lineage>
        <taxon>Bacteria</taxon>
        <taxon>Pseudomonadati</taxon>
        <taxon>Pseudomonadota</taxon>
        <taxon>Alphaproteobacteria</taxon>
        <taxon>Acetobacterales</taxon>
        <taxon>Roseomonadaceae</taxon>
        <taxon>Paracraurococcus</taxon>
    </lineage>
</organism>
<dbReference type="RefSeq" id="WP_305108844.1">
    <property type="nucleotide sequence ID" value="NZ_JAUTWS010000148.1"/>
</dbReference>
<reference evidence="1 2" key="1">
    <citation type="submission" date="2023-08" db="EMBL/GenBank/DDBJ databases">
        <title>The draft genome sequence of Paracraurococcus sp. LOR1-02.</title>
        <authorList>
            <person name="Kingkaew E."/>
            <person name="Tanasupawat S."/>
        </authorList>
    </citation>
    <scope>NUCLEOTIDE SEQUENCE [LARGE SCALE GENOMIC DNA]</scope>
    <source>
        <strain evidence="1 2">LOR1-02</strain>
    </source>
</reference>
<dbReference type="EMBL" id="JAUTWS010000148">
    <property type="protein sequence ID" value="MDO9713999.1"/>
    <property type="molecule type" value="Genomic_DNA"/>
</dbReference>
<gene>
    <name evidence="1" type="ORF">Q7A36_37195</name>
</gene>
<name>A0ABT9ED13_9PROT</name>
<sequence length="118" mass="13165">MRVLDARAEASRAMNDGISSLYGKFEDTTLDDYSAALAFADQHTGWTVEQSQVQGTTTRLLVRINDPMHMSTWFVARVRDRIIVLEESGIGTLGSFGTAQEALQALFWTEIELAHEEV</sequence>
<comment type="caution">
    <text evidence="1">The sequence shown here is derived from an EMBL/GenBank/DDBJ whole genome shotgun (WGS) entry which is preliminary data.</text>
</comment>
<dbReference type="Proteomes" id="UP001243009">
    <property type="component" value="Unassembled WGS sequence"/>
</dbReference>
<accession>A0ABT9ED13</accession>
<evidence type="ECO:0000313" key="2">
    <source>
        <dbReference type="Proteomes" id="UP001243009"/>
    </source>
</evidence>
<protein>
    <submittedName>
        <fullName evidence="1">Uncharacterized protein</fullName>
    </submittedName>
</protein>
<evidence type="ECO:0000313" key="1">
    <source>
        <dbReference type="EMBL" id="MDO9713999.1"/>
    </source>
</evidence>
<keyword evidence="2" id="KW-1185">Reference proteome</keyword>
<proteinExistence type="predicted"/>